<dbReference type="EC" id="6.3.2.13" evidence="5"/>
<dbReference type="InterPro" id="IPR000713">
    <property type="entry name" value="Mur_ligase_N"/>
</dbReference>
<dbReference type="GO" id="GO:0008360">
    <property type="term" value="P:regulation of cell shape"/>
    <property type="evidence" value="ECO:0007669"/>
    <property type="project" value="InterPro"/>
</dbReference>
<proteinExistence type="inferred from homology"/>
<dbReference type="NCBIfam" id="NF001124">
    <property type="entry name" value="PRK00139.1-2"/>
    <property type="match status" value="1"/>
</dbReference>
<dbReference type="PANTHER" id="PTHR23135:SF4">
    <property type="entry name" value="UDP-N-ACETYLMURAMOYL-L-ALANYL-D-GLUTAMATE--2,6-DIAMINOPIMELATE LIGASE MURE HOMOLOG, CHLOROPLASTIC"/>
    <property type="match status" value="1"/>
</dbReference>
<gene>
    <name evidence="5" type="primary">murE_5</name>
    <name evidence="5" type="ORF">GALL_79060</name>
</gene>
<dbReference type="InterPro" id="IPR013221">
    <property type="entry name" value="Mur_ligase_cen"/>
</dbReference>
<dbReference type="NCBIfam" id="TIGR01085">
    <property type="entry name" value="murE"/>
    <property type="match status" value="1"/>
</dbReference>
<dbReference type="Pfam" id="PF02875">
    <property type="entry name" value="Mur_ligase_C"/>
    <property type="match status" value="1"/>
</dbReference>
<dbReference type="PANTHER" id="PTHR23135">
    <property type="entry name" value="MUR LIGASE FAMILY MEMBER"/>
    <property type="match status" value="1"/>
</dbReference>
<organism evidence="5">
    <name type="scientific">mine drainage metagenome</name>
    <dbReference type="NCBI Taxonomy" id="410659"/>
    <lineage>
        <taxon>unclassified sequences</taxon>
        <taxon>metagenomes</taxon>
        <taxon>ecological metagenomes</taxon>
    </lineage>
</organism>
<sequence length="480" mass="48858">MVLSDLLPGVAAAIAATPVTSLTLDSRAVRPGALFAALPGRKADGRAFIPAAIAAGAAAILAPTGTRIEAPGVALITDDEPRRLLAHLAARFYGGQPATTVAVTGTNGKTSVAHFTRQLWTALGLAAASLGTLGLTAPGRQEKGALTTPDPVSLHRLLAELAADGVQHLAFEASSDGLDQFRADGVRLAAAAFTNLTRDHLDTHGSMEAYRAAKRRLFAELLPAGAPAVLNADSPDYQALAALCRARGCPVLDYGRRGGALTLLSARPTAHGQDLEIAAQGVRHAVHLPLAGGFQAANALAALGLVLATGGDAGAAIAALQGLEGVPGRLQNVAARTNGAAVYVDYAHTPDALETVLTALRPHAAGRLVALFGCGGDRDPGKRPEMGAIAQRLADRVIVTDDNPRTEAAAPIRAAILAACPKGEEIADRRAAIRAAVAGLAAGDILVLAGKGHENGQIVGTEIIPFNDADEARAAVENTP</sequence>
<dbReference type="Pfam" id="PF08245">
    <property type="entry name" value="Mur_ligase_M"/>
    <property type="match status" value="1"/>
</dbReference>
<dbReference type="GO" id="GO:0005524">
    <property type="term" value="F:ATP binding"/>
    <property type="evidence" value="ECO:0007669"/>
    <property type="project" value="InterPro"/>
</dbReference>
<dbReference type="InterPro" id="IPR036615">
    <property type="entry name" value="Mur_ligase_C_dom_sf"/>
</dbReference>
<dbReference type="AlphaFoldDB" id="A0A1J5T158"/>
<dbReference type="EMBL" id="MLJW01000024">
    <property type="protein sequence ID" value="OIR09984.1"/>
    <property type="molecule type" value="Genomic_DNA"/>
</dbReference>
<dbReference type="InterPro" id="IPR005761">
    <property type="entry name" value="UDP-N-AcMur-Glu-dNH2Pim_ligase"/>
</dbReference>
<reference evidence="5" key="1">
    <citation type="submission" date="2016-10" db="EMBL/GenBank/DDBJ databases">
        <title>Sequence of Gallionella enrichment culture.</title>
        <authorList>
            <person name="Poehlein A."/>
            <person name="Muehling M."/>
            <person name="Daniel R."/>
        </authorList>
    </citation>
    <scope>NUCLEOTIDE SEQUENCE</scope>
</reference>
<accession>A0A1J5T158</accession>
<feature type="domain" description="Mur ligase central" evidence="4">
    <location>
        <begin position="103"/>
        <end position="305"/>
    </location>
</feature>
<name>A0A1J5T158_9ZZZZ</name>
<dbReference type="GO" id="GO:0051301">
    <property type="term" value="P:cell division"/>
    <property type="evidence" value="ECO:0007669"/>
    <property type="project" value="InterPro"/>
</dbReference>
<dbReference type="InterPro" id="IPR004101">
    <property type="entry name" value="Mur_ligase_C"/>
</dbReference>
<dbReference type="InterPro" id="IPR036565">
    <property type="entry name" value="Mur-like_cat_sf"/>
</dbReference>
<dbReference type="SUPFAM" id="SSF53244">
    <property type="entry name" value="MurD-like peptide ligases, peptide-binding domain"/>
    <property type="match status" value="1"/>
</dbReference>
<evidence type="ECO:0000313" key="5">
    <source>
        <dbReference type="EMBL" id="OIR09984.1"/>
    </source>
</evidence>
<evidence type="ECO:0000259" key="3">
    <source>
        <dbReference type="Pfam" id="PF02875"/>
    </source>
</evidence>
<protein>
    <submittedName>
        <fullName evidence="5">UDP-N-acetylmuramoyl-L-alanyl-D-glutamate--2, 6-diaminopimelate ligase</fullName>
        <ecNumber evidence="5">6.3.2.13</ecNumber>
    </submittedName>
</protein>
<dbReference type="SUPFAM" id="SSF53623">
    <property type="entry name" value="MurD-like peptide ligases, catalytic domain"/>
    <property type="match status" value="1"/>
</dbReference>
<evidence type="ECO:0000256" key="1">
    <source>
        <dbReference type="ARBA" id="ARBA00005898"/>
    </source>
</evidence>
<feature type="domain" description="Mur ligase C-terminal" evidence="3">
    <location>
        <begin position="328"/>
        <end position="452"/>
    </location>
</feature>
<dbReference type="GO" id="GO:0008765">
    <property type="term" value="F:UDP-N-acetylmuramoylalanyl-D-glutamate-2,6-diaminopimelate ligase activity"/>
    <property type="evidence" value="ECO:0007669"/>
    <property type="project" value="UniProtKB-EC"/>
</dbReference>
<evidence type="ECO:0000259" key="4">
    <source>
        <dbReference type="Pfam" id="PF08245"/>
    </source>
</evidence>
<dbReference type="Pfam" id="PF01225">
    <property type="entry name" value="Mur_ligase"/>
    <property type="match status" value="1"/>
</dbReference>
<comment type="caution">
    <text evidence="5">The sequence shown here is derived from an EMBL/GenBank/DDBJ whole genome shotgun (WGS) entry which is preliminary data.</text>
</comment>
<dbReference type="Gene3D" id="3.90.190.20">
    <property type="entry name" value="Mur ligase, C-terminal domain"/>
    <property type="match status" value="1"/>
</dbReference>
<feature type="domain" description="Mur ligase N-terminal catalytic" evidence="2">
    <location>
        <begin position="19"/>
        <end position="93"/>
    </location>
</feature>
<dbReference type="GO" id="GO:0005737">
    <property type="term" value="C:cytoplasm"/>
    <property type="evidence" value="ECO:0007669"/>
    <property type="project" value="InterPro"/>
</dbReference>
<evidence type="ECO:0000259" key="2">
    <source>
        <dbReference type="Pfam" id="PF01225"/>
    </source>
</evidence>
<dbReference type="NCBIfam" id="NF001126">
    <property type="entry name" value="PRK00139.1-4"/>
    <property type="match status" value="1"/>
</dbReference>
<dbReference type="InterPro" id="IPR035911">
    <property type="entry name" value="MurE/MurF_N"/>
</dbReference>
<keyword evidence="5" id="KW-0436">Ligase</keyword>
<dbReference type="HAMAP" id="MF_00208">
    <property type="entry name" value="MurE"/>
    <property type="match status" value="1"/>
</dbReference>
<comment type="similarity">
    <text evidence="1">Belongs to the MurCDEF family. MurE subfamily.</text>
</comment>
<dbReference type="Gene3D" id="3.40.1390.10">
    <property type="entry name" value="MurE/MurF, N-terminal domain"/>
    <property type="match status" value="1"/>
</dbReference>
<dbReference type="SUPFAM" id="SSF63418">
    <property type="entry name" value="MurE/MurF N-terminal domain"/>
    <property type="match status" value="1"/>
</dbReference>
<dbReference type="Gene3D" id="3.40.1190.10">
    <property type="entry name" value="Mur-like, catalytic domain"/>
    <property type="match status" value="1"/>
</dbReference>